<keyword evidence="2" id="KW-1185">Reference proteome</keyword>
<evidence type="ECO:0000313" key="1">
    <source>
        <dbReference type="EnsemblPlants" id="OPUNC01G16980.1"/>
    </source>
</evidence>
<proteinExistence type="predicted"/>
<protein>
    <recommendedName>
        <fullName evidence="3">F-box domain-containing protein</fullName>
    </recommendedName>
</protein>
<name>A0A0E0JJ35_ORYPU</name>
<dbReference type="PANTHER" id="PTHR33207">
    <property type="entry name" value="F-BOX DOMAIN CONTAINING PROTEIN-RELATED"/>
    <property type="match status" value="1"/>
</dbReference>
<dbReference type="Proteomes" id="UP000026962">
    <property type="component" value="Chromosome 1"/>
</dbReference>
<evidence type="ECO:0008006" key="3">
    <source>
        <dbReference type="Google" id="ProtNLM"/>
    </source>
</evidence>
<sequence length="136" mass="15245">MEGTNQFEGMFLVRLPSVASLARAACAVKRWRRVASYPAFLRRLHALHPGQAQPLLGHYYFTVCSSSRPVFQPAQPIFSDPDLSAVVRHGDFFLTPVASMGRLEVEDCHQGRLLRRNCVTEELNVVLLPKLGRKVA</sequence>
<organism evidence="1">
    <name type="scientific">Oryza punctata</name>
    <name type="common">Red rice</name>
    <dbReference type="NCBI Taxonomy" id="4537"/>
    <lineage>
        <taxon>Eukaryota</taxon>
        <taxon>Viridiplantae</taxon>
        <taxon>Streptophyta</taxon>
        <taxon>Embryophyta</taxon>
        <taxon>Tracheophyta</taxon>
        <taxon>Spermatophyta</taxon>
        <taxon>Magnoliopsida</taxon>
        <taxon>Liliopsida</taxon>
        <taxon>Poales</taxon>
        <taxon>Poaceae</taxon>
        <taxon>BOP clade</taxon>
        <taxon>Oryzoideae</taxon>
        <taxon>Oryzeae</taxon>
        <taxon>Oryzinae</taxon>
        <taxon>Oryza</taxon>
    </lineage>
</organism>
<dbReference type="AlphaFoldDB" id="A0A0E0JJ35"/>
<dbReference type="EnsemblPlants" id="OPUNC01G16980.1">
    <property type="protein sequence ID" value="OPUNC01G16980.1"/>
    <property type="gene ID" value="OPUNC01G16980"/>
</dbReference>
<dbReference type="SUPFAM" id="SSF81383">
    <property type="entry name" value="F-box domain"/>
    <property type="match status" value="1"/>
</dbReference>
<evidence type="ECO:0000313" key="2">
    <source>
        <dbReference type="Proteomes" id="UP000026962"/>
    </source>
</evidence>
<reference evidence="1" key="2">
    <citation type="submission" date="2018-05" db="EMBL/GenBank/DDBJ databases">
        <title>OpunRS2 (Oryza punctata Reference Sequence Version 2).</title>
        <authorList>
            <person name="Zhang J."/>
            <person name="Kudrna D."/>
            <person name="Lee S."/>
            <person name="Talag J."/>
            <person name="Welchert J."/>
            <person name="Wing R.A."/>
        </authorList>
    </citation>
    <scope>NUCLEOTIDE SEQUENCE [LARGE SCALE GENOMIC DNA]</scope>
</reference>
<dbReference type="STRING" id="4537.A0A0E0JJ35"/>
<dbReference type="HOGENOM" id="CLU_1878777_0_0_1"/>
<dbReference type="InterPro" id="IPR036047">
    <property type="entry name" value="F-box-like_dom_sf"/>
</dbReference>
<accession>A0A0E0JJ35</accession>
<reference evidence="1" key="1">
    <citation type="submission" date="2015-04" db="UniProtKB">
        <authorList>
            <consortium name="EnsemblPlants"/>
        </authorList>
    </citation>
    <scope>IDENTIFICATION</scope>
</reference>
<dbReference type="Gramene" id="OPUNC01G16980.1">
    <property type="protein sequence ID" value="OPUNC01G16980.1"/>
    <property type="gene ID" value="OPUNC01G16980"/>
</dbReference>